<feature type="transmembrane region" description="Helical" evidence="1">
    <location>
        <begin position="136"/>
        <end position="161"/>
    </location>
</feature>
<evidence type="ECO:0000256" key="1">
    <source>
        <dbReference type="SAM" id="Phobius"/>
    </source>
</evidence>
<dbReference type="EMBL" id="VSSQ01000877">
    <property type="protein sequence ID" value="MPM02545.1"/>
    <property type="molecule type" value="Genomic_DNA"/>
</dbReference>
<feature type="transmembrane region" description="Helical" evidence="1">
    <location>
        <begin position="35"/>
        <end position="54"/>
    </location>
</feature>
<keyword evidence="1" id="KW-1133">Transmembrane helix</keyword>
<feature type="transmembrane region" description="Helical" evidence="1">
    <location>
        <begin position="173"/>
        <end position="190"/>
    </location>
</feature>
<reference evidence="2" key="1">
    <citation type="submission" date="2019-08" db="EMBL/GenBank/DDBJ databases">
        <authorList>
            <person name="Kucharzyk K."/>
            <person name="Murdoch R.W."/>
            <person name="Higgins S."/>
            <person name="Loffler F."/>
        </authorList>
    </citation>
    <scope>NUCLEOTIDE SEQUENCE</scope>
</reference>
<protein>
    <recommendedName>
        <fullName evidence="3">Glycosyltransferase RgtA/B/C/D-like domain-containing protein</fullName>
    </recommendedName>
</protein>
<feature type="transmembrane region" description="Helical" evidence="1">
    <location>
        <begin position="7"/>
        <end position="23"/>
    </location>
</feature>
<keyword evidence="1" id="KW-0812">Transmembrane</keyword>
<proteinExistence type="predicted"/>
<evidence type="ECO:0000313" key="2">
    <source>
        <dbReference type="EMBL" id="MPM02545.1"/>
    </source>
</evidence>
<feature type="transmembrane region" description="Helical" evidence="1">
    <location>
        <begin position="344"/>
        <end position="367"/>
    </location>
</feature>
<feature type="transmembrane region" description="Helical" evidence="1">
    <location>
        <begin position="407"/>
        <end position="425"/>
    </location>
</feature>
<keyword evidence="1" id="KW-0472">Membrane</keyword>
<feature type="transmembrane region" description="Helical" evidence="1">
    <location>
        <begin position="266"/>
        <end position="283"/>
    </location>
</feature>
<evidence type="ECO:0008006" key="3">
    <source>
        <dbReference type="Google" id="ProtNLM"/>
    </source>
</evidence>
<sequence>MHAAEILYCLALIAVVTLLILKWRSFSLPGIRKRWVLAAFYLKVLAGLGLTYIYTSYYPDRSKADIFKYFDDSEVMYQSIHSSPSDYLHMVSGINNDNRHFDTLYYSKMNNWYRKYETVTYNDSHTIIRINAVIRLVSFGFFQVHNLIFIILSFIGLLALYKTFCRYFTEYKYWLFAAVFMIPSVIFWSSGAMKESILFFAIGVFLYSFQQILFSSICMKWFLLAAVGIFFLFFTKMYVLAVLVPVLAANLWIVLTGNRHALAKQIISLLFFVNLAVLIGWYYPAYNVFDLFVGKQHDFVGLARFENAGSLIEPVPVEPHFSSFLLYSPQAIVNTLFRPYPWEISSFLMLPAIAENLLLMLFVILAVFFHKKEIRHARIIWFCVFFALGLSVITGITTPVLGALVRYRVPLLPFLYIAVFLIIDFRRVQKFFGLKKSV</sequence>
<comment type="caution">
    <text evidence="2">The sequence shown here is derived from an EMBL/GenBank/DDBJ whole genome shotgun (WGS) entry which is preliminary data.</text>
</comment>
<gene>
    <name evidence="2" type="ORF">SDC9_48794</name>
</gene>
<name>A0A644WFC0_9ZZZZ</name>
<organism evidence="2">
    <name type="scientific">bioreactor metagenome</name>
    <dbReference type="NCBI Taxonomy" id="1076179"/>
    <lineage>
        <taxon>unclassified sequences</taxon>
        <taxon>metagenomes</taxon>
        <taxon>ecological metagenomes</taxon>
    </lineage>
</organism>
<feature type="transmembrane region" description="Helical" evidence="1">
    <location>
        <begin position="379"/>
        <end position="401"/>
    </location>
</feature>
<feature type="transmembrane region" description="Helical" evidence="1">
    <location>
        <begin position="221"/>
        <end position="254"/>
    </location>
</feature>
<dbReference type="AlphaFoldDB" id="A0A644WFC0"/>
<accession>A0A644WFC0</accession>